<dbReference type="GeneID" id="95431433"/>
<reference evidence="1" key="1">
    <citation type="submission" date="2010-07" db="EMBL/GenBank/DDBJ databases">
        <authorList>
            <person name="Muzny D."/>
            <person name="Qin X."/>
            <person name="Buhay C."/>
            <person name="Dugan-Rocha S."/>
            <person name="Ding Y."/>
            <person name="Chen G."/>
            <person name="Hawes A."/>
            <person name="Holder M."/>
            <person name="Jhangiani S."/>
            <person name="Johnson A."/>
            <person name="Khan Z."/>
            <person name="Li Z."/>
            <person name="Liu W."/>
            <person name="Liu X."/>
            <person name="Perez L."/>
            <person name="Shen H."/>
            <person name="Wang Q."/>
            <person name="Watt J."/>
            <person name="Xi L."/>
            <person name="Xin Y."/>
            <person name="Zhou J."/>
            <person name="Deng J."/>
            <person name="Jiang H."/>
            <person name="Liu Y."/>
            <person name="Qu J."/>
            <person name="Song X.-Z."/>
            <person name="Zhang L."/>
            <person name="Villasana D."/>
            <person name="Johnson A."/>
            <person name="Liu J."/>
            <person name="Liyanage D."/>
            <person name="Lorensuhewa L."/>
            <person name="Robinson T."/>
            <person name="Song A."/>
            <person name="Song B.-B."/>
            <person name="Dinh H."/>
            <person name="Thornton R."/>
            <person name="Coyle M."/>
            <person name="Francisco L."/>
            <person name="Jackson L."/>
            <person name="Javaid M."/>
            <person name="Korchina V."/>
            <person name="Kovar C."/>
            <person name="Mata R."/>
            <person name="Mathew T."/>
            <person name="Ngo R."/>
            <person name="Nguyen L."/>
            <person name="Nguyen N."/>
            <person name="Okwuonu G."/>
            <person name="Ongeri F."/>
            <person name="Pham C."/>
            <person name="Simmons D."/>
            <person name="Wilczek-Boney K."/>
            <person name="Hale W."/>
            <person name="Jakkamsetti A."/>
            <person name="Pham P."/>
            <person name="Ruth R."/>
            <person name="San Lucas F."/>
            <person name="Warren J."/>
            <person name="Zhang J."/>
            <person name="Zhao Z."/>
            <person name="Zhou C."/>
            <person name="Zhu D."/>
            <person name="Lee S."/>
            <person name="Bess C."/>
            <person name="Blankenburg K."/>
            <person name="Forbes L."/>
            <person name="Fu Q."/>
            <person name="Gubbala S."/>
            <person name="Hirani K."/>
            <person name="Jayaseelan J.C."/>
            <person name="Lara F."/>
            <person name="Munidasa M."/>
            <person name="Palculict T."/>
            <person name="Patil S."/>
            <person name="Pu L.-L."/>
            <person name="Saada N."/>
            <person name="Tang L."/>
            <person name="Weissenberger G."/>
            <person name="Zhu Y."/>
            <person name="Hemphill L."/>
            <person name="Shang Y."/>
            <person name="Youmans B."/>
            <person name="Ayvaz T."/>
            <person name="Ross M."/>
            <person name="Santibanez J."/>
            <person name="Aqrawi P."/>
            <person name="Gross S."/>
            <person name="Joshi V."/>
            <person name="Fowler G."/>
            <person name="Nazareth L."/>
            <person name="Reid J."/>
            <person name="Worley K."/>
            <person name="Petrosino J."/>
            <person name="Highlander S."/>
            <person name="Gibbs R."/>
        </authorList>
    </citation>
    <scope>NUCLEOTIDE SEQUENCE [LARGE SCALE GENOMIC DNA]</scope>
    <source>
        <strain evidence="1">ATCC 33861</strain>
    </source>
</reference>
<dbReference type="OrthoDB" id="9776406at2"/>
<dbReference type="InterPro" id="IPR043519">
    <property type="entry name" value="NT_sf"/>
</dbReference>
<proteinExistence type="predicted"/>
<name>D7VQT7_SPHSI</name>
<keyword evidence="2" id="KW-1185">Reference proteome</keyword>
<accession>D7VQT7</accession>
<dbReference type="SUPFAM" id="SSF81301">
    <property type="entry name" value="Nucleotidyltransferase"/>
    <property type="match status" value="1"/>
</dbReference>
<dbReference type="AlphaFoldDB" id="D7VQT7"/>
<dbReference type="STRING" id="525373.HMPREF0766_13341"/>
<dbReference type="Proteomes" id="UP000006258">
    <property type="component" value="Unassembled WGS sequence"/>
</dbReference>
<dbReference type="GO" id="GO:0016779">
    <property type="term" value="F:nucleotidyltransferase activity"/>
    <property type="evidence" value="ECO:0007669"/>
    <property type="project" value="UniProtKB-KW"/>
</dbReference>
<dbReference type="Pfam" id="PF04439">
    <property type="entry name" value="Adenyl_transf"/>
    <property type="match status" value="1"/>
</dbReference>
<dbReference type="HOGENOM" id="CLU_076578_1_0_10"/>
<comment type="caution">
    <text evidence="1">The sequence shown here is derived from an EMBL/GenBank/DDBJ whole genome shotgun (WGS) entry which is preliminary data.</text>
</comment>
<evidence type="ECO:0000313" key="2">
    <source>
        <dbReference type="Proteomes" id="UP000006258"/>
    </source>
</evidence>
<evidence type="ECO:0000313" key="1">
    <source>
        <dbReference type="EMBL" id="EFK56138.1"/>
    </source>
</evidence>
<dbReference type="Gene3D" id="1.20.120.330">
    <property type="entry name" value="Nucleotidyltransferases domain 2"/>
    <property type="match status" value="1"/>
</dbReference>
<dbReference type="PIRSF" id="PIRSF000812">
    <property type="entry name" value="AAD"/>
    <property type="match status" value="1"/>
</dbReference>
<keyword evidence="1" id="KW-0808">Transferase</keyword>
<sequence>MRTASEIKNMIIAFGKTDSRIRAILLNGSRANPVVKPDKFQDYDIVFIVNEPDSFRKDHTWIDIFGKRIIMQLPDTMTYITDESGQAAESFAYLMLFADFNRIDLTLFPVSGLDAHQQDSLTVVWLDKDGLFEGIADSSESDYLIHKPAEQEFAETCNEFWWVSTYVVKGLHRKEITYAKEAFDMHIRPMFMNVVAWKIGTEHNFEVTFGKSGKNMPKYLSEENYERILQTYANYSIAENWKALFLITELFAEFSMEVAERLAFSMDISQQQNVMQYIRTQYELFRKEEL</sequence>
<protein>
    <submittedName>
        <fullName evidence="1">Streptomycin adenylyltransferase</fullName>
        <ecNumber evidence="1">2.7.7.-</ecNumber>
    </submittedName>
</protein>
<dbReference type="eggNOG" id="ENOG502Z7S1">
    <property type="taxonomic scope" value="Bacteria"/>
</dbReference>
<dbReference type="EMBL" id="ACHA02000012">
    <property type="protein sequence ID" value="EFK56138.1"/>
    <property type="molecule type" value="Genomic_DNA"/>
</dbReference>
<gene>
    <name evidence="1" type="primary">aadE</name>
    <name evidence="1" type="ORF">HMPREF0766_13341</name>
</gene>
<dbReference type="InterPro" id="IPR007530">
    <property type="entry name" value="Aminoglycoside_adenylylTfrase"/>
</dbReference>
<keyword evidence="1" id="KW-0548">Nucleotidyltransferase</keyword>
<dbReference type="SUPFAM" id="SSF81631">
    <property type="entry name" value="PAP/OAS1 substrate-binding domain"/>
    <property type="match status" value="1"/>
</dbReference>
<dbReference type="RefSeq" id="WP_002994470.1">
    <property type="nucleotide sequence ID" value="NZ_GL379770.1"/>
</dbReference>
<dbReference type="Gene3D" id="3.30.460.10">
    <property type="entry name" value="Beta Polymerase, domain 2"/>
    <property type="match status" value="1"/>
</dbReference>
<dbReference type="EC" id="2.7.7.-" evidence="1"/>
<organism evidence="1 2">
    <name type="scientific">Sphingobacterium spiritivorum ATCC 33861</name>
    <dbReference type="NCBI Taxonomy" id="525373"/>
    <lineage>
        <taxon>Bacteria</taxon>
        <taxon>Pseudomonadati</taxon>
        <taxon>Bacteroidota</taxon>
        <taxon>Sphingobacteriia</taxon>
        <taxon>Sphingobacteriales</taxon>
        <taxon>Sphingobacteriaceae</taxon>
        <taxon>Sphingobacterium</taxon>
    </lineage>
</organism>